<dbReference type="InterPro" id="IPR026791">
    <property type="entry name" value="DOCK"/>
</dbReference>
<dbReference type="GO" id="GO:0005085">
    <property type="term" value="F:guanyl-nucleotide exchange factor activity"/>
    <property type="evidence" value="ECO:0007669"/>
    <property type="project" value="InterPro"/>
</dbReference>
<comment type="similarity">
    <text evidence="1">Belongs to the DOCK family.</text>
</comment>
<dbReference type="EMBL" id="JACGWM010000013">
    <property type="protein sequence ID" value="KAL0332860.1"/>
    <property type="molecule type" value="Genomic_DNA"/>
</dbReference>
<organism evidence="4">
    <name type="scientific">Sesamum calycinum</name>
    <dbReference type="NCBI Taxonomy" id="2727403"/>
    <lineage>
        <taxon>Eukaryota</taxon>
        <taxon>Viridiplantae</taxon>
        <taxon>Streptophyta</taxon>
        <taxon>Embryophyta</taxon>
        <taxon>Tracheophyta</taxon>
        <taxon>Spermatophyta</taxon>
        <taxon>Magnoliopsida</taxon>
        <taxon>eudicotyledons</taxon>
        <taxon>Gunneridae</taxon>
        <taxon>Pentapetalae</taxon>
        <taxon>asterids</taxon>
        <taxon>lamiids</taxon>
        <taxon>Lamiales</taxon>
        <taxon>Pedaliaceae</taxon>
        <taxon>Sesamum</taxon>
    </lineage>
</organism>
<feature type="region of interest" description="Disordered" evidence="2">
    <location>
        <begin position="88"/>
        <end position="113"/>
    </location>
</feature>
<gene>
    <name evidence="4" type="ORF">Scaly_2187500</name>
</gene>
<accession>A0AAW2MQ06</accession>
<name>A0AAW2MQ06_9LAMI</name>
<evidence type="ECO:0000313" key="4">
    <source>
        <dbReference type="EMBL" id="KAL0332860.1"/>
    </source>
</evidence>
<evidence type="ECO:0000256" key="2">
    <source>
        <dbReference type="SAM" id="MobiDB-lite"/>
    </source>
</evidence>
<dbReference type="Pfam" id="PF14429">
    <property type="entry name" value="DOCK-C2"/>
    <property type="match status" value="1"/>
</dbReference>
<dbReference type="InterPro" id="IPR027007">
    <property type="entry name" value="C2_DOCK-type_domain"/>
</dbReference>
<evidence type="ECO:0000256" key="1">
    <source>
        <dbReference type="PROSITE-ProRule" id="PRU00983"/>
    </source>
</evidence>
<reference evidence="4" key="1">
    <citation type="submission" date="2020-06" db="EMBL/GenBank/DDBJ databases">
        <authorList>
            <person name="Li T."/>
            <person name="Hu X."/>
            <person name="Zhang T."/>
            <person name="Song X."/>
            <person name="Zhang H."/>
            <person name="Dai N."/>
            <person name="Sheng W."/>
            <person name="Hou X."/>
            <person name="Wei L."/>
        </authorList>
    </citation>
    <scope>NUCLEOTIDE SEQUENCE</scope>
    <source>
        <strain evidence="4">KEN8</strain>
        <tissue evidence="4">Leaf</tissue>
    </source>
</reference>
<dbReference type="GO" id="GO:0007264">
    <property type="term" value="P:small GTPase-mediated signal transduction"/>
    <property type="evidence" value="ECO:0007669"/>
    <property type="project" value="InterPro"/>
</dbReference>
<dbReference type="InterPro" id="IPR035892">
    <property type="entry name" value="C2_domain_sf"/>
</dbReference>
<dbReference type="PANTHER" id="PTHR23317">
    <property type="entry name" value="DEDICATOR OF CYTOKINESIS DOCK"/>
    <property type="match status" value="1"/>
</dbReference>
<dbReference type="AlphaFoldDB" id="A0AAW2MQ06"/>
<sequence>MENALATGLRFRKIPRQSFSNCFQMDPLLDENLEQWPHLNELVQSYGTDWVKDEHKYGHYESIGPITFHNQIFEGPDTDMETEMELANARRSRIQDSAEEETASTSGSHLSGSNFYNSSNGEISKLCHFGEPPLPAYEPVFDWDNERSTIFGQRIPAANIFQYTSGLRIAVKVLSLSFQAGFVEPFYGTICLYNRERREKLSEDFIFHMLPAEMQDTSSSVDARGIFRVDVPSASICLLVQLEKPATEEGGVTSSVYSRKEPWCYFCFGWACLSSSPLITSISGSSSQEGAAEPVSKITLDGKLGYSSGNSVVVEVSNLSKVKESYTEESLLDPKRKIHKPVKGVLRLEIEKLQSGLVDSEKSVESRSVNGDMAGHLVPGTTFTKCPSYRTDGRQSAYLDPHSSDRIELDGNGLISHGLTDTEPSDAMHPREPGSALQKWAHTQVAVGARVACYHDEIKVSLPAIWTPMHHLLFTFFHVDLQTKIEVPKPVVVGYASLPLSTYAQYVIHCLLVLMSF</sequence>
<comment type="caution">
    <text evidence="4">The sequence shown here is derived from an EMBL/GenBank/DDBJ whole genome shotgun (WGS) entry which is preliminary data.</text>
</comment>
<evidence type="ECO:0000259" key="3">
    <source>
        <dbReference type="PROSITE" id="PS51650"/>
    </source>
</evidence>
<feature type="domain" description="C2 DOCK-type" evidence="3">
    <location>
        <begin position="394"/>
        <end position="517"/>
    </location>
</feature>
<dbReference type="PROSITE" id="PS51650">
    <property type="entry name" value="C2_DOCK"/>
    <property type="match status" value="1"/>
</dbReference>
<protein>
    <submittedName>
        <fullName evidence="4">Guanine nucleotide exchange factor SPIKE 1</fullName>
    </submittedName>
</protein>
<dbReference type="Gene3D" id="2.60.40.150">
    <property type="entry name" value="C2 domain"/>
    <property type="match status" value="1"/>
</dbReference>
<reference evidence="4" key="2">
    <citation type="journal article" date="2024" name="Plant">
        <title>Genomic evolution and insights into agronomic trait innovations of Sesamum species.</title>
        <authorList>
            <person name="Miao H."/>
            <person name="Wang L."/>
            <person name="Qu L."/>
            <person name="Liu H."/>
            <person name="Sun Y."/>
            <person name="Le M."/>
            <person name="Wang Q."/>
            <person name="Wei S."/>
            <person name="Zheng Y."/>
            <person name="Lin W."/>
            <person name="Duan Y."/>
            <person name="Cao H."/>
            <person name="Xiong S."/>
            <person name="Wang X."/>
            <person name="Wei L."/>
            <person name="Li C."/>
            <person name="Ma Q."/>
            <person name="Ju M."/>
            <person name="Zhao R."/>
            <person name="Li G."/>
            <person name="Mu C."/>
            <person name="Tian Q."/>
            <person name="Mei H."/>
            <person name="Zhang T."/>
            <person name="Gao T."/>
            <person name="Zhang H."/>
        </authorList>
    </citation>
    <scope>NUCLEOTIDE SEQUENCE</scope>
    <source>
        <strain evidence="4">KEN8</strain>
    </source>
</reference>
<proteinExistence type="inferred from homology"/>
<dbReference type="PANTHER" id="PTHR23317:SF76">
    <property type="entry name" value="LD20667P"/>
    <property type="match status" value="1"/>
</dbReference>